<feature type="transmembrane region" description="Helical" evidence="1">
    <location>
        <begin position="410"/>
        <end position="427"/>
    </location>
</feature>
<evidence type="ECO:0000259" key="2">
    <source>
        <dbReference type="Pfam" id="PF01970"/>
    </source>
</evidence>
<feature type="transmembrane region" description="Helical" evidence="1">
    <location>
        <begin position="315"/>
        <end position="342"/>
    </location>
</feature>
<feature type="transmembrane region" description="Helical" evidence="1">
    <location>
        <begin position="20"/>
        <end position="49"/>
    </location>
</feature>
<protein>
    <recommendedName>
        <fullName evidence="2">DUF112 domain-containing protein</fullName>
    </recommendedName>
</protein>
<feature type="transmembrane region" description="Helical" evidence="1">
    <location>
        <begin position="61"/>
        <end position="82"/>
    </location>
</feature>
<organism evidence="3 4">
    <name type="scientific">Gemmobacter aquaticus</name>
    <dbReference type="NCBI Taxonomy" id="490185"/>
    <lineage>
        <taxon>Bacteria</taxon>
        <taxon>Pseudomonadati</taxon>
        <taxon>Pseudomonadota</taxon>
        <taxon>Alphaproteobacteria</taxon>
        <taxon>Rhodobacterales</taxon>
        <taxon>Paracoccaceae</taxon>
        <taxon>Gemmobacter</taxon>
    </lineage>
</organism>
<dbReference type="PANTHER" id="PTHR35342">
    <property type="entry name" value="TRICARBOXYLIC TRANSPORT PROTEIN"/>
    <property type="match status" value="1"/>
</dbReference>
<accession>A0A917YGE8</accession>
<dbReference type="Proteomes" id="UP000598196">
    <property type="component" value="Unassembled WGS sequence"/>
</dbReference>
<reference evidence="3 4" key="1">
    <citation type="journal article" date="2014" name="Int. J. Syst. Evol. Microbiol.">
        <title>Complete genome sequence of Corynebacterium casei LMG S-19264T (=DSM 44701T), isolated from a smear-ripened cheese.</title>
        <authorList>
            <consortium name="US DOE Joint Genome Institute (JGI-PGF)"/>
            <person name="Walter F."/>
            <person name="Albersmeier A."/>
            <person name="Kalinowski J."/>
            <person name="Ruckert C."/>
        </authorList>
    </citation>
    <scope>NUCLEOTIDE SEQUENCE [LARGE SCALE GENOMIC DNA]</scope>
    <source>
        <strain evidence="3 4">CGMCC 1.7029</strain>
    </source>
</reference>
<dbReference type="PANTHER" id="PTHR35342:SF5">
    <property type="entry name" value="TRICARBOXYLIC TRANSPORT PROTEIN"/>
    <property type="match status" value="1"/>
</dbReference>
<comment type="caution">
    <text evidence="3">The sequence shown here is derived from an EMBL/GenBank/DDBJ whole genome shotgun (WGS) entry which is preliminary data.</text>
</comment>
<evidence type="ECO:0000313" key="3">
    <source>
        <dbReference type="EMBL" id="GGO23368.1"/>
    </source>
</evidence>
<feature type="transmembrane region" description="Helical" evidence="1">
    <location>
        <begin position="464"/>
        <end position="486"/>
    </location>
</feature>
<feature type="transmembrane region" description="Helical" evidence="1">
    <location>
        <begin position="354"/>
        <end position="380"/>
    </location>
</feature>
<keyword evidence="1" id="KW-0812">Transmembrane</keyword>
<dbReference type="OrthoDB" id="9791872at2"/>
<keyword evidence="1" id="KW-1133">Transmembrane helix</keyword>
<feature type="transmembrane region" description="Helical" evidence="1">
    <location>
        <begin position="200"/>
        <end position="220"/>
    </location>
</feature>
<feature type="transmembrane region" description="Helical" evidence="1">
    <location>
        <begin position="169"/>
        <end position="188"/>
    </location>
</feature>
<feature type="transmembrane region" description="Helical" evidence="1">
    <location>
        <begin position="109"/>
        <end position="132"/>
    </location>
</feature>
<sequence>MDLISNLGLGFATAASPENLLFCLIGVILGTLIGVLPGIGATATIAMLLPITFQLEPVSSLIMLAGIYYGAQYGGSTTAILINMPGESSSAVTAIDGYQMARRGKAGTALAVAALGSFFAGTVATLLVALFAPPLTVIALKFGAAEYFSLMVLGLVSAIALAHGSILKALAMVVLGLLLGLVGTDIYTGTPRFTLGITEYADGLNFVALAVGVFGIAEILRNLEGEQDRTVLGTNLGGLFPTREDLKQMVAPMVRGTALGSILGILPGGGAVLASFASYTMEKRLSDRPQDFGQGAIAGVAGPESANNAGAQTSFIPLLTLGIPANPVMALMVGAMIIQGIVPGPNVATEQPALFWGIIASMWIGNLMLVVLNLPLIGLWVRLLKVPYHVLFPIIMAFCSIGVYSVNSNVYDLFAVAFFGLLGYALIKLRCEPAPLLLGFVLGPMLEENLRRAMILGRGDPSIFVTRPISAVLLALTVGVLVVVLLPSIRKKRDEVFVEAD</sequence>
<proteinExistence type="predicted"/>
<gene>
    <name evidence="3" type="ORF">GCM10010991_00640</name>
</gene>
<keyword evidence="4" id="KW-1185">Reference proteome</keyword>
<feature type="domain" description="DUF112" evidence="2">
    <location>
        <begin position="20"/>
        <end position="438"/>
    </location>
</feature>
<name>A0A917YGE8_9RHOB</name>
<dbReference type="RefSeq" id="WP_146286115.1">
    <property type="nucleotide sequence ID" value="NZ_BMLP01000001.1"/>
</dbReference>
<dbReference type="InterPro" id="IPR002823">
    <property type="entry name" value="DUF112_TM"/>
</dbReference>
<evidence type="ECO:0000313" key="4">
    <source>
        <dbReference type="Proteomes" id="UP000598196"/>
    </source>
</evidence>
<feature type="transmembrane region" description="Helical" evidence="1">
    <location>
        <begin position="386"/>
        <end position="403"/>
    </location>
</feature>
<dbReference type="Pfam" id="PF01970">
    <property type="entry name" value="TctA"/>
    <property type="match status" value="1"/>
</dbReference>
<feature type="transmembrane region" description="Helical" evidence="1">
    <location>
        <begin position="257"/>
        <end position="279"/>
    </location>
</feature>
<feature type="transmembrane region" description="Helical" evidence="1">
    <location>
        <begin position="144"/>
        <end position="162"/>
    </location>
</feature>
<dbReference type="EMBL" id="BMLP01000001">
    <property type="protein sequence ID" value="GGO23368.1"/>
    <property type="molecule type" value="Genomic_DNA"/>
</dbReference>
<dbReference type="AlphaFoldDB" id="A0A917YGE8"/>
<evidence type="ECO:0000256" key="1">
    <source>
        <dbReference type="SAM" id="Phobius"/>
    </source>
</evidence>
<keyword evidence="1" id="KW-0472">Membrane</keyword>